<dbReference type="PANTHER" id="PTHR43364">
    <property type="entry name" value="NADH-SPECIFIC METHYLGLYOXAL REDUCTASE-RELATED"/>
    <property type="match status" value="1"/>
</dbReference>
<proteinExistence type="predicted"/>
<dbReference type="AlphaFoldDB" id="A0A8H7Q589"/>
<name>A0A8H7Q589_9FUNG</name>
<gene>
    <name evidence="2" type="ORF">INT44_002059</name>
</gene>
<dbReference type="PANTHER" id="PTHR43364:SF1">
    <property type="entry name" value="OXIDOREDUCTASE YDHF"/>
    <property type="match status" value="1"/>
</dbReference>
<comment type="caution">
    <text evidence="2">The sequence shown here is derived from an EMBL/GenBank/DDBJ whole genome shotgun (WGS) entry which is preliminary data.</text>
</comment>
<dbReference type="InterPro" id="IPR036812">
    <property type="entry name" value="NAD(P)_OxRdtase_dom_sf"/>
</dbReference>
<feature type="domain" description="NADP-dependent oxidoreductase" evidence="1">
    <location>
        <begin position="18"/>
        <end position="308"/>
    </location>
</feature>
<organism evidence="2 3">
    <name type="scientific">Umbelopsis vinacea</name>
    <dbReference type="NCBI Taxonomy" id="44442"/>
    <lineage>
        <taxon>Eukaryota</taxon>
        <taxon>Fungi</taxon>
        <taxon>Fungi incertae sedis</taxon>
        <taxon>Mucoromycota</taxon>
        <taxon>Mucoromycotina</taxon>
        <taxon>Umbelopsidomycetes</taxon>
        <taxon>Umbelopsidales</taxon>
        <taxon>Umbelopsidaceae</taxon>
        <taxon>Umbelopsis</taxon>
    </lineage>
</organism>
<dbReference type="Proteomes" id="UP000612746">
    <property type="component" value="Unassembled WGS sequence"/>
</dbReference>
<dbReference type="GO" id="GO:0005829">
    <property type="term" value="C:cytosol"/>
    <property type="evidence" value="ECO:0007669"/>
    <property type="project" value="TreeGrafter"/>
</dbReference>
<dbReference type="InterPro" id="IPR023210">
    <property type="entry name" value="NADP_OxRdtase_dom"/>
</dbReference>
<dbReference type="Gene3D" id="3.20.20.100">
    <property type="entry name" value="NADP-dependent oxidoreductase domain"/>
    <property type="match status" value="1"/>
</dbReference>
<evidence type="ECO:0000313" key="2">
    <source>
        <dbReference type="EMBL" id="KAG2185269.1"/>
    </source>
</evidence>
<dbReference type="Pfam" id="PF00248">
    <property type="entry name" value="Aldo_ket_red"/>
    <property type="match status" value="1"/>
</dbReference>
<dbReference type="EMBL" id="JAEPRA010000005">
    <property type="protein sequence ID" value="KAG2185269.1"/>
    <property type="molecule type" value="Genomic_DNA"/>
</dbReference>
<evidence type="ECO:0000259" key="1">
    <source>
        <dbReference type="Pfam" id="PF00248"/>
    </source>
</evidence>
<accession>A0A8H7Q589</accession>
<dbReference type="OrthoDB" id="37537at2759"/>
<sequence length="318" mass="36081">MAVPQVRLHPDGPSVSQLVFGTWRLANSNGWEADPALATPESVLERIEACLKLGITTFDLADIYGGYTYEELFGKGLALKPELREKMQIITKTGIKIPNDMWSEKVYVNHYDTSYEYIKSQVERSLRLLGTTYLDVVLIHRLDYLLDADEVAKVMKELRQEGKVKYWGVSNHTYSQVELLQSRLDFPLVTNQIEFSPAHLEGMDDGTLDQCQRLRMKPMCWSPLGGGAIFKKDVSEDPKTERLQKALKTVAEQFGPDVTLDQVAYAFLLRHPTKPLIVLGTNKLDRLEGAAAIFEKNIQLDRQQFYLIWEASKGNSVP</sequence>
<dbReference type="SUPFAM" id="SSF51430">
    <property type="entry name" value="NAD(P)-linked oxidoreductase"/>
    <property type="match status" value="1"/>
</dbReference>
<evidence type="ECO:0000313" key="3">
    <source>
        <dbReference type="Proteomes" id="UP000612746"/>
    </source>
</evidence>
<dbReference type="CDD" id="cd19092">
    <property type="entry name" value="AKR_BsYcsN_EcYdhF-like"/>
    <property type="match status" value="1"/>
</dbReference>
<keyword evidence="3" id="KW-1185">Reference proteome</keyword>
<protein>
    <recommendedName>
        <fullName evidence="1">NADP-dependent oxidoreductase domain-containing protein</fullName>
    </recommendedName>
</protein>
<reference evidence="2" key="1">
    <citation type="submission" date="2020-12" db="EMBL/GenBank/DDBJ databases">
        <title>Metabolic potential, ecology and presence of endohyphal bacteria is reflected in genomic diversity of Mucoromycotina.</title>
        <authorList>
            <person name="Muszewska A."/>
            <person name="Okrasinska A."/>
            <person name="Steczkiewicz K."/>
            <person name="Drgas O."/>
            <person name="Orlowska M."/>
            <person name="Perlinska-Lenart U."/>
            <person name="Aleksandrzak-Piekarczyk T."/>
            <person name="Szatraj K."/>
            <person name="Zielenkiewicz U."/>
            <person name="Pilsyk S."/>
            <person name="Malc E."/>
            <person name="Mieczkowski P."/>
            <person name="Kruszewska J.S."/>
            <person name="Biernat P."/>
            <person name="Pawlowska J."/>
        </authorList>
    </citation>
    <scope>NUCLEOTIDE SEQUENCE</scope>
    <source>
        <strain evidence="2">WA0000051536</strain>
    </source>
</reference>
<dbReference type="InterPro" id="IPR050523">
    <property type="entry name" value="AKR_Detox_Biosynth"/>
</dbReference>